<dbReference type="InterPro" id="IPR036388">
    <property type="entry name" value="WH-like_DNA-bd_sf"/>
</dbReference>
<keyword evidence="7" id="KW-0808">Transferase</keyword>
<sequence length="488" mass="54652">MFPWKTVIRLDSSSGTPLYLQIVNAIVREITSGRLAKSTKVPGTRAMSDTLGVNRKTVVQAYDELMAQGWFESFPSRGTFVSGKLPIVKPHVLGAHEKTAGSETLQIKSTGFANYKTKPKHTIETNSGTPDPRLAPIDWIYKECRSLSGSSYGKNFLKYGDARGDEKLRITLSQYLSETRGMNISKDNILITRGSQMGIYMILNVLLNKNDVVVVGHSSYDSADWSIEHLGGKLKRIGVDEYGLDIDALESLLKTTKVSVVYITPHHHYPTTVTLSAERRIQLLELALKYNFAIIEDDYDYDFHYSSSPLLPLASLNHHEHVIYIGSFSKIFAPAIRIGYVVSSRRIIDELSKIRGIIDRQGDPVMEHVLALAIENGELQRHLKKTLKIYLLRRNLICRLLTEKLGDYVEFKVPEGGMAVWVKFRNGVKPDAESLIAECLKKGLYLNVNHDFINNLNAMRLGFASINEEEINTAIDILAGAIIKQPAS</sequence>
<feature type="domain" description="HTH gntR-type" evidence="6">
    <location>
        <begin position="16"/>
        <end position="84"/>
    </location>
</feature>
<protein>
    <submittedName>
        <fullName evidence="7">PLP-dependent aminotransferase family protein</fullName>
    </submittedName>
</protein>
<dbReference type="Pfam" id="PF00155">
    <property type="entry name" value="Aminotran_1_2"/>
    <property type="match status" value="1"/>
</dbReference>
<keyword evidence="4" id="KW-0238">DNA-binding</keyword>
<dbReference type="CDD" id="cd07377">
    <property type="entry name" value="WHTH_GntR"/>
    <property type="match status" value="1"/>
</dbReference>
<organism evidence="7 8">
    <name type="scientific">Fulvivirga kasyanovii</name>
    <dbReference type="NCBI Taxonomy" id="396812"/>
    <lineage>
        <taxon>Bacteria</taxon>
        <taxon>Pseudomonadati</taxon>
        <taxon>Bacteroidota</taxon>
        <taxon>Cytophagia</taxon>
        <taxon>Cytophagales</taxon>
        <taxon>Fulvivirgaceae</taxon>
        <taxon>Fulvivirga</taxon>
    </lineage>
</organism>
<evidence type="ECO:0000256" key="4">
    <source>
        <dbReference type="ARBA" id="ARBA00023125"/>
    </source>
</evidence>
<dbReference type="PROSITE" id="PS50949">
    <property type="entry name" value="HTH_GNTR"/>
    <property type="match status" value="1"/>
</dbReference>
<dbReference type="InterPro" id="IPR004839">
    <property type="entry name" value="Aminotransferase_I/II_large"/>
</dbReference>
<dbReference type="PANTHER" id="PTHR46577:SF1">
    <property type="entry name" value="HTH-TYPE TRANSCRIPTIONAL REGULATORY PROTEIN GABR"/>
    <property type="match status" value="1"/>
</dbReference>
<dbReference type="InterPro" id="IPR015421">
    <property type="entry name" value="PyrdxlP-dep_Trfase_major"/>
</dbReference>
<keyword evidence="7" id="KW-0032">Aminotransferase</keyword>
<dbReference type="PANTHER" id="PTHR46577">
    <property type="entry name" value="HTH-TYPE TRANSCRIPTIONAL REGULATORY PROTEIN GABR"/>
    <property type="match status" value="1"/>
</dbReference>
<dbReference type="InterPro" id="IPR036390">
    <property type="entry name" value="WH_DNA-bd_sf"/>
</dbReference>
<comment type="caution">
    <text evidence="7">The sequence shown here is derived from an EMBL/GenBank/DDBJ whole genome shotgun (WGS) entry which is preliminary data.</text>
</comment>
<dbReference type="EMBL" id="SMLW01000548">
    <property type="protein sequence ID" value="MTI25884.1"/>
    <property type="molecule type" value="Genomic_DNA"/>
</dbReference>
<evidence type="ECO:0000256" key="5">
    <source>
        <dbReference type="ARBA" id="ARBA00023163"/>
    </source>
</evidence>
<dbReference type="Gene3D" id="3.40.640.10">
    <property type="entry name" value="Type I PLP-dependent aspartate aminotransferase-like (Major domain)"/>
    <property type="match status" value="1"/>
</dbReference>
<dbReference type="SUPFAM" id="SSF53383">
    <property type="entry name" value="PLP-dependent transferases"/>
    <property type="match status" value="1"/>
</dbReference>
<dbReference type="SUPFAM" id="SSF46785">
    <property type="entry name" value="Winged helix' DNA-binding domain"/>
    <property type="match status" value="1"/>
</dbReference>
<evidence type="ECO:0000313" key="8">
    <source>
        <dbReference type="Proteomes" id="UP000798808"/>
    </source>
</evidence>
<gene>
    <name evidence="7" type="ORF">E1163_13090</name>
</gene>
<dbReference type="GO" id="GO:0008483">
    <property type="term" value="F:transaminase activity"/>
    <property type="evidence" value="ECO:0007669"/>
    <property type="project" value="UniProtKB-KW"/>
</dbReference>
<dbReference type="InterPro" id="IPR000524">
    <property type="entry name" value="Tscrpt_reg_HTH_GntR"/>
</dbReference>
<comment type="similarity">
    <text evidence="1">In the C-terminal section; belongs to the class-I pyridoxal-phosphate-dependent aminotransferase family.</text>
</comment>
<proteinExistence type="inferred from homology"/>
<dbReference type="InterPro" id="IPR051446">
    <property type="entry name" value="HTH_trans_reg/aminotransferase"/>
</dbReference>
<dbReference type="Gene3D" id="1.10.10.10">
    <property type="entry name" value="Winged helix-like DNA-binding domain superfamily/Winged helix DNA-binding domain"/>
    <property type="match status" value="1"/>
</dbReference>
<evidence type="ECO:0000256" key="1">
    <source>
        <dbReference type="ARBA" id="ARBA00005384"/>
    </source>
</evidence>
<dbReference type="CDD" id="cd00609">
    <property type="entry name" value="AAT_like"/>
    <property type="match status" value="1"/>
</dbReference>
<keyword evidence="3" id="KW-0805">Transcription regulation</keyword>
<dbReference type="RefSeq" id="WP_155172491.1">
    <property type="nucleotide sequence ID" value="NZ_BAAAFL010000043.1"/>
</dbReference>
<keyword evidence="5" id="KW-0804">Transcription</keyword>
<evidence type="ECO:0000256" key="2">
    <source>
        <dbReference type="ARBA" id="ARBA00022898"/>
    </source>
</evidence>
<evidence type="ECO:0000256" key="3">
    <source>
        <dbReference type="ARBA" id="ARBA00023015"/>
    </source>
</evidence>
<dbReference type="InterPro" id="IPR015424">
    <property type="entry name" value="PyrdxlP-dep_Trfase"/>
</dbReference>
<accession>A0ABW9RP08</accession>
<keyword evidence="2" id="KW-0663">Pyridoxal phosphate</keyword>
<evidence type="ECO:0000313" key="7">
    <source>
        <dbReference type="EMBL" id="MTI25884.1"/>
    </source>
</evidence>
<evidence type="ECO:0000259" key="6">
    <source>
        <dbReference type="PROSITE" id="PS50949"/>
    </source>
</evidence>
<reference evidence="7 8" key="1">
    <citation type="submission" date="2019-02" db="EMBL/GenBank/DDBJ databases">
        <authorList>
            <person name="Goldberg S.R."/>
            <person name="Haltli B.A."/>
            <person name="Correa H."/>
            <person name="Russell K.G."/>
        </authorList>
    </citation>
    <scope>NUCLEOTIDE SEQUENCE [LARGE SCALE GENOMIC DNA]</scope>
    <source>
        <strain evidence="7 8">JCM 16186</strain>
    </source>
</reference>
<name>A0ABW9RP08_9BACT</name>
<keyword evidence="8" id="KW-1185">Reference proteome</keyword>
<dbReference type="Proteomes" id="UP000798808">
    <property type="component" value="Unassembled WGS sequence"/>
</dbReference>
<dbReference type="Pfam" id="PF00392">
    <property type="entry name" value="GntR"/>
    <property type="match status" value="1"/>
</dbReference>
<dbReference type="SMART" id="SM00345">
    <property type="entry name" value="HTH_GNTR"/>
    <property type="match status" value="1"/>
</dbReference>